<gene>
    <name evidence="1" type="ORF">OLC1_LOCUS14870</name>
</gene>
<dbReference type="EMBL" id="OX459122">
    <property type="protein sequence ID" value="CAI9106362.1"/>
    <property type="molecule type" value="Genomic_DNA"/>
</dbReference>
<name>A0AAV1DI69_OLDCO</name>
<evidence type="ECO:0000313" key="1">
    <source>
        <dbReference type="EMBL" id="CAI9106362.1"/>
    </source>
</evidence>
<proteinExistence type="predicted"/>
<organism evidence="1 2">
    <name type="scientific">Oldenlandia corymbosa var. corymbosa</name>
    <dbReference type="NCBI Taxonomy" id="529605"/>
    <lineage>
        <taxon>Eukaryota</taxon>
        <taxon>Viridiplantae</taxon>
        <taxon>Streptophyta</taxon>
        <taxon>Embryophyta</taxon>
        <taxon>Tracheophyta</taxon>
        <taxon>Spermatophyta</taxon>
        <taxon>Magnoliopsida</taxon>
        <taxon>eudicotyledons</taxon>
        <taxon>Gunneridae</taxon>
        <taxon>Pentapetalae</taxon>
        <taxon>asterids</taxon>
        <taxon>lamiids</taxon>
        <taxon>Gentianales</taxon>
        <taxon>Rubiaceae</taxon>
        <taxon>Rubioideae</taxon>
        <taxon>Spermacoceae</taxon>
        <taxon>Hedyotis-Oldenlandia complex</taxon>
        <taxon>Oldenlandia</taxon>
    </lineage>
</organism>
<dbReference type="Proteomes" id="UP001161247">
    <property type="component" value="Chromosome 5"/>
</dbReference>
<keyword evidence="2" id="KW-1185">Reference proteome</keyword>
<reference evidence="1" key="1">
    <citation type="submission" date="2023-03" db="EMBL/GenBank/DDBJ databases">
        <authorList>
            <person name="Julca I."/>
        </authorList>
    </citation>
    <scope>NUCLEOTIDE SEQUENCE</scope>
</reference>
<sequence length="155" mass="18463">MDSACLGQRNVPSDDGIDGGFWRSTCYQEDDYQERERIRRIRYYESIEKYCAQEHQGPFKPSQEAIAKTMMIKERTRLCLGEQKRLEEEKAKEVQRQLNTSLEYTKLLVLEEQKQAQARAIELQRLEELQRAKEKELELQSFEELQRSKAKELEL</sequence>
<accession>A0AAV1DI69</accession>
<dbReference type="AlphaFoldDB" id="A0AAV1DI69"/>
<protein>
    <submittedName>
        <fullName evidence="1">OLC1v1005500C1</fullName>
    </submittedName>
</protein>
<evidence type="ECO:0000313" key="2">
    <source>
        <dbReference type="Proteomes" id="UP001161247"/>
    </source>
</evidence>